<dbReference type="RefSeq" id="XP_067694275.1">
    <property type="nucleotide sequence ID" value="XM_067837411.1"/>
</dbReference>
<feature type="compositionally biased region" description="Low complexity" evidence="1">
    <location>
        <begin position="3060"/>
        <end position="3077"/>
    </location>
</feature>
<feature type="compositionally biased region" description="Basic and acidic residues" evidence="1">
    <location>
        <begin position="3729"/>
        <end position="3738"/>
    </location>
</feature>
<evidence type="ECO:0000313" key="3">
    <source>
        <dbReference type="Proteomes" id="UP000674179"/>
    </source>
</evidence>
<feature type="region of interest" description="Disordered" evidence="1">
    <location>
        <begin position="3649"/>
        <end position="3675"/>
    </location>
</feature>
<feature type="region of interest" description="Disordered" evidence="1">
    <location>
        <begin position="3317"/>
        <end position="3357"/>
    </location>
</feature>
<feature type="region of interest" description="Disordered" evidence="1">
    <location>
        <begin position="886"/>
        <end position="916"/>
    </location>
</feature>
<feature type="compositionally biased region" description="Polar residues" evidence="1">
    <location>
        <begin position="2622"/>
        <end position="2633"/>
    </location>
</feature>
<evidence type="ECO:0000313" key="2">
    <source>
        <dbReference type="EMBL" id="KAG5482585.1"/>
    </source>
</evidence>
<feature type="compositionally biased region" description="Basic and acidic residues" evidence="1">
    <location>
        <begin position="814"/>
        <end position="829"/>
    </location>
</feature>
<dbReference type="EMBL" id="JAFHKP010000016">
    <property type="protein sequence ID" value="KAG5482585.1"/>
    <property type="molecule type" value="Genomic_DNA"/>
</dbReference>
<feature type="region of interest" description="Disordered" evidence="1">
    <location>
        <begin position="3056"/>
        <end position="3082"/>
    </location>
</feature>
<feature type="compositionally biased region" description="Low complexity" evidence="1">
    <location>
        <begin position="3335"/>
        <end position="3347"/>
    </location>
</feature>
<feature type="region of interest" description="Disordered" evidence="1">
    <location>
        <begin position="2242"/>
        <end position="2265"/>
    </location>
</feature>
<feature type="compositionally biased region" description="Polar residues" evidence="1">
    <location>
        <begin position="3433"/>
        <end position="3448"/>
    </location>
</feature>
<feature type="region of interest" description="Disordered" evidence="1">
    <location>
        <begin position="2606"/>
        <end position="2633"/>
    </location>
</feature>
<reference evidence="2 3" key="1">
    <citation type="submission" date="2021-02" db="EMBL/GenBank/DDBJ databases">
        <title>Leishmania (Mundinia) enrietti genome sequencing and assembly.</title>
        <authorList>
            <person name="Almutairi H."/>
            <person name="Gatherer D."/>
        </authorList>
    </citation>
    <scope>NUCLEOTIDE SEQUENCE [LARGE SCALE GENOMIC DNA]</scope>
    <source>
        <strain evidence="2">CUR178</strain>
    </source>
</reference>
<feature type="compositionally biased region" description="Polar residues" evidence="1">
    <location>
        <begin position="3741"/>
        <end position="3750"/>
    </location>
</feature>
<protein>
    <submittedName>
        <fullName evidence="2">Uncharacterized protein</fullName>
    </submittedName>
</protein>
<feature type="compositionally biased region" description="Low complexity" evidence="1">
    <location>
        <begin position="1070"/>
        <end position="1086"/>
    </location>
</feature>
<accession>A0A836KTV3</accession>
<gene>
    <name evidence="2" type="ORF">CUR178_05728</name>
</gene>
<feature type="region of interest" description="Disordered" evidence="1">
    <location>
        <begin position="3433"/>
        <end position="3458"/>
    </location>
</feature>
<dbReference type="OrthoDB" id="273401at2759"/>
<feature type="region of interest" description="Disordered" evidence="1">
    <location>
        <begin position="17"/>
        <end position="42"/>
    </location>
</feature>
<feature type="region of interest" description="Disordered" evidence="1">
    <location>
        <begin position="3720"/>
        <end position="3764"/>
    </location>
</feature>
<feature type="region of interest" description="Disordered" evidence="1">
    <location>
        <begin position="1061"/>
        <end position="1086"/>
    </location>
</feature>
<dbReference type="KEGG" id="lenr:94172921"/>
<feature type="compositionally biased region" description="Low complexity" evidence="1">
    <location>
        <begin position="17"/>
        <end position="41"/>
    </location>
</feature>
<feature type="region of interest" description="Disordered" evidence="1">
    <location>
        <begin position="406"/>
        <end position="428"/>
    </location>
</feature>
<feature type="region of interest" description="Disordered" evidence="1">
    <location>
        <begin position="55"/>
        <end position="159"/>
    </location>
</feature>
<feature type="compositionally biased region" description="Basic and acidic residues" evidence="1">
    <location>
        <begin position="2244"/>
        <end position="2256"/>
    </location>
</feature>
<dbReference type="Proteomes" id="UP000674179">
    <property type="component" value="Chromosome 16"/>
</dbReference>
<comment type="caution">
    <text evidence="2">The sequence shown here is derived from an EMBL/GenBank/DDBJ whole genome shotgun (WGS) entry which is preliminary data.</text>
</comment>
<feature type="compositionally biased region" description="Polar residues" evidence="1">
    <location>
        <begin position="63"/>
        <end position="72"/>
    </location>
</feature>
<sequence>MRPRRIVVCTLADASVATAKAPTAASASLSTSPALPTTGTLHQQCRSVMWRSWPTLAPRRGRSSAQTSSTGRGVSGTFVPGQRVPASRDTAQPPSSEPKSRQVATEKAQQQQQHVEDVPPRQTVEDEAADVATAAGVAAGGMSPTRLMSGPERDAKRSQERLRLTKLRYRLLVGAHCAMRSTAGVDCRVEAPHLALERTEGASSSAAPTAGNREAEGGLRVGLAKLTLKLPSSPRRTDCGAGSAPSATAELSVAEALRVFANTFSLTLHSTPQQWRSRVSAATAPALPLFVGSSSMPVAGPPLASSFLCSPSAIVAAPVAVGSVTQRAIAFKDTAPLRWLEASFLDLCERLLRELYDGHAGATRPQDLFAKVQDEAAAVLRAIDKDCRAVNNHLLHAMRRQHRSDAAAAAAANGSSRKRKPLRRSKDAAVDDTFQNTLERVGQQLHLVHVWIIHLCCNAADCGAGAAAVCVARRALRWNALCSAVAASTATLDDVRWLFAVAMLEHLHVQTYCFHHAKTVTVGHASDAVAAAGGKTRTASVVLEAHHLRGLAALIDFAMTQRLEVPLQVATHLYSLRGESLSSTMVAQQEALLDLIVVYHALLPTYALLLPWYHGAFTVAETPSVTLTKRRYALGEAGSVTPVELALDDNEAGADANQVSPQQQTTAAMMEGCVGKEDEDDGDSNAARKLSDRRAAAASPWRVWDTLIQHWEQEQKHVRSEGAAAAVWWLRMLPLWISTVTAALQLRIILVSSSGEGAGSPRTAEPMKALVDRAAAVLRDALRFDRHEYERSRGVQQLITLKSARARGDAPPLGDKEAASNDGKADKNGESGGSATAAAEVARRMEALDALDDADGLGANAPPPLRRQRGKRSLFYKSPHEAEGGVLVRESHAKSARGSCSEIDSSTRSRFQSRSRVGAGFAGRSASLTPAAFGSSRSGADGDATGAVHLRHGRNASASAATDGKTSPIFQAVVLSRESPAILSNLFRLGVGRRQSCFEEAWAATVHAQNELWRLLYALPPAAGAASEAATLEKFDRATLLRNALPAAVASLVGTATVVAPGGTGDSSQRRAAATSSSASSSAETSAQEERLRRVLCVLQSAQEQLGLSLLESLHHLLASVAQVLLRIDRMNGIAAGSLRAPQECNPGKQAPLEHVLQRQAFAHILTIGATILLTGNSLAWESAQVAWQLQMQQLRYPQVQFQVGAAVPQLPRARLVSVPMDDFAVQWTKTIVKDLSLLHVSCLQSADVVLDNALEMLRALQTPSVSEALPLFAKQVTTVALLRSLSALAGQWRQRRDATQKGFRVHKVAGVAEVSHAGVMRLYQGVLDLLRDDAALRLLCCYATFLGDLFEIHVRLKTDLAPLMEWADMHLLPTVLPVVLAGLHRSQSTHSAATHADVCEATLGLLSQLSRYASNPRVSLMDVVRTKWNQALLHVSLYCIRTARRGGKKRSPDYGLPPPVLPSLDDSAALPQQRHGADAAATVDFAARQWVEALTGGREPVFLTLLDHSEALLGAAREVQSRTIEAAEGTTSALAAYIAAWDERVRFSGHDWDTVRSAAREGAVDGSTGDTRELLAHLQVTYEGVQAFGTVISPALCASAEAAPFMASKPSNTHQLGFLVRFMEQHLRVQERLSRLSDDELESFTLPWRAKDEAVSSAVPRPSPPSPSPSLAASADTVGETAPLVLLDFVGYLSSRSVWAMVTWACNIAETVVKIELKRHRHIPEAVQAVAATAILSQLRTVPPPLRGAGKPPVNILRALLGLSDIVAGATESILGYHRRSMIRGLLSNPTRDQYRVVTFGLKQATAYVQEEARQYQGLRAWENGERDEGESAMDASDTEAAFEEAAKIEELEVAQSADGVLHFRTNADGTIDRTWLAAGAPGIPAPPRQLNAGIYYVKVWAAYAAQQRLCAATGKAATGEATVTASTLMPYLRTDLNREYRFFVSCLVCLADASMESVLLLLRRLQGDGEEDIRRLVEATVSELCSTVSATIHSLLSLSPEMRRACCQREEAELLWASLCIIATISAVVPRDPQERFFTPRCTDAIGRVFSLTRRLVGDAVSIMATPTPATGEANLSKARDGYAAATSEAGGSPMCRPLCTALVRGVQLLMRDPQSSQRMAIRLAVRQRDRDDLSAVLMALQVLVKSAAAYEPGRSLLQYVWAQIAAELCQPLPDPAAVAAAPSTTRSEKSKKAKLFTAAALSGAVPTGLNVAATVISRSEYSAVLRGLASACAAPTFSSVRDGKPRGDDKADGSAESDVTLPAGGVSGVLEAGSVVCDVAAAVRHVVEDAAGIEEVRRRCLSQTASEEEWHCAGVPTSDGAASPAAGRSLTSPQLLHMSQDVASGPSTFSVAEVMESGAMPTTAIVDAVIAHAAATVRAAGGRSSLDIPPITDLERVGSTAAGGADGVEDDPTMAVGFLRLVREFQLHVTELLSLVSLRDIVARPQAEVLFACLGLLHGAVSAAAEDRVWALMTSKWISELLAPSEPAFLKLQELELARVREVRALTSRDSRSGAEMHFRGDADGVVQGSNSSSGSPYGPLPWGAAVIDMFAAGARAPTAGSAQTNDELSVLAAAEHSMRHHWCAEGFDLPRHDDLLRVLGTAGGVRKGPRNADKERSGGQQSEDCASSSLLDPKATGLAALAAMPDPIPIPVVLTILKLLSRHPVEEAVMGPVPELAQTLDRNSGGRTADQVATAASWLAKSGSDGCSVDGTSGQGAKAVRNCFTAFAEAFLTYTARAYWLLRPRLGDSAWVVLGIMEKSMTAYPIDNGVRQREWDRVCRQWRLPVSLDHAHAVAGQFFTKEQRRHIKAWTTALNMAASGAGASAPASTKTVDDAEEVAVLRYLQAAALYLHLLARALFLLSRLGIFGDLPMASIEVVRRRVQAQVLQHRSPDDRGAAANSIVPKEVLTRELERMALERQTQPLFVNRNLFEGAVLQLLNVMWCVVRHADSLTHTATDLVVRRLRTLNSTASMWPAAPSLSRAQQTATAETAAIVSYTDHLRTMIVGIVQDTLDMVTSLGNRAPNTLTQHAVKTLLTSGFSCEPLTLRLPTQRMQSPAAAPSSSMHSGKSAASRGRTSNSVFAPAVRVIATHLSTTGLPSSKVFDAALISAPASAAASLSNTPELAGSSAFNPVARPELFVGSPTMLAILSPQFVRSTICRSLESDATSPTLLPVAFALEFYLSRHGVPLAPLLEATTELLTACTLRNSAVHMYCERLASELTSRKEFRQALAPPTIASVEQGAAGSISNEIVISFLAAIARRDVLVTKKKLAHLLHSVMRMRPDVFGHPPTEDRQGKLTLVQVGTTVDSAIDTTNPLYTPAQPAVKRGRSASAAGQSGSAPGDNGDTDDPRDSAAVMNAFSLEKWSDATAVTHRKALTALTISLPTVIEVAMHMDCMRPLDSLERRRAIKMLKAADEARRERVAAHRSQVQAAIQQGHASNEQEGADSDDKKGQCAHLTASAAGNLDASLHLEDPFDFGVGVLHLRYALRKIVHASLRRLLHQQGPHMLAEVAVMLQMVDPALQRTTATAQASSAAGFRGGAGRDRGTLSSSRAHGASLRCAGHSAEQPRPFDGVLAGTTRVLLSRAVLCAQAIGYDSTGAVLEMSPRNGSSKSQEAQPVLKLPVPALQPSVVEAAISATASTAAPHLRKGRHMQAGHSTGKLGQLSKEEKATVHQRVELEREAAMTVGLTTAQLPPQSMRRIARALRFTRRHLDMRRRRREYRNRQETRPAEPCKSTSAASHQASRGYAPLPEAHGSR</sequence>
<feature type="region of interest" description="Disordered" evidence="1">
    <location>
        <begin position="1656"/>
        <end position="1675"/>
    </location>
</feature>
<organism evidence="2 3">
    <name type="scientific">Leishmania enriettii</name>
    <dbReference type="NCBI Taxonomy" id="5663"/>
    <lineage>
        <taxon>Eukaryota</taxon>
        <taxon>Discoba</taxon>
        <taxon>Euglenozoa</taxon>
        <taxon>Kinetoplastea</taxon>
        <taxon>Metakinetoplastina</taxon>
        <taxon>Trypanosomatida</taxon>
        <taxon>Trypanosomatidae</taxon>
        <taxon>Leishmaniinae</taxon>
        <taxon>Leishmania</taxon>
    </lineage>
</organism>
<feature type="compositionally biased region" description="Low complexity" evidence="1">
    <location>
        <begin position="906"/>
        <end position="916"/>
    </location>
</feature>
<feature type="compositionally biased region" description="Low complexity" evidence="1">
    <location>
        <begin position="130"/>
        <end position="141"/>
    </location>
</feature>
<dbReference type="GeneID" id="94172921"/>
<keyword evidence="3" id="KW-1185">Reference proteome</keyword>
<proteinExistence type="predicted"/>
<name>A0A836KTV3_LEIEN</name>
<evidence type="ECO:0000256" key="1">
    <source>
        <dbReference type="SAM" id="MobiDB-lite"/>
    </source>
</evidence>
<feature type="region of interest" description="Disordered" evidence="1">
    <location>
        <begin position="802"/>
        <end position="837"/>
    </location>
</feature>